<organism evidence="3 4">
    <name type="scientific">Caulochytrium protostelioides</name>
    <dbReference type="NCBI Taxonomy" id="1555241"/>
    <lineage>
        <taxon>Eukaryota</taxon>
        <taxon>Fungi</taxon>
        <taxon>Fungi incertae sedis</taxon>
        <taxon>Chytridiomycota</taxon>
        <taxon>Chytridiomycota incertae sedis</taxon>
        <taxon>Chytridiomycetes</taxon>
        <taxon>Caulochytriales</taxon>
        <taxon>Caulochytriaceae</taxon>
        <taxon>Caulochytrium</taxon>
    </lineage>
</organism>
<dbReference type="AlphaFoldDB" id="A0A4P9XDK7"/>
<accession>A0A4P9XDK7</accession>
<dbReference type="GO" id="GO:0035082">
    <property type="term" value="P:axoneme assembly"/>
    <property type="evidence" value="ECO:0007669"/>
    <property type="project" value="InterPro"/>
</dbReference>
<dbReference type="PANTHER" id="PTHR16275">
    <property type="entry name" value="COILED-COIL DOMAIN-CONTAINING PROTEIN 40"/>
    <property type="match status" value="1"/>
</dbReference>
<feature type="region of interest" description="Disordered" evidence="2">
    <location>
        <begin position="216"/>
        <end position="235"/>
    </location>
</feature>
<proteinExistence type="predicted"/>
<gene>
    <name evidence="3" type="ORF">CXG81DRAFT_9365</name>
</gene>
<evidence type="ECO:0000313" key="4">
    <source>
        <dbReference type="Proteomes" id="UP000274922"/>
    </source>
</evidence>
<protein>
    <recommendedName>
        <fullName evidence="5">Coiled-coil domain-containing protein 40</fullName>
    </recommendedName>
</protein>
<dbReference type="PANTHER" id="PTHR16275:SF8">
    <property type="entry name" value="COILED-COIL DOMAIN-CONTAINING PROTEIN 40"/>
    <property type="match status" value="1"/>
</dbReference>
<dbReference type="GO" id="GO:0005737">
    <property type="term" value="C:cytoplasm"/>
    <property type="evidence" value="ECO:0007669"/>
    <property type="project" value="TreeGrafter"/>
</dbReference>
<dbReference type="STRING" id="1555241.A0A4P9XDK7"/>
<evidence type="ECO:0008006" key="5">
    <source>
        <dbReference type="Google" id="ProtNLM"/>
    </source>
</evidence>
<feature type="coiled-coil region" evidence="1">
    <location>
        <begin position="111"/>
        <end position="145"/>
    </location>
</feature>
<feature type="coiled-coil region" evidence="1">
    <location>
        <begin position="23"/>
        <end position="57"/>
    </location>
</feature>
<evidence type="ECO:0000313" key="3">
    <source>
        <dbReference type="EMBL" id="RKP03553.1"/>
    </source>
</evidence>
<keyword evidence="4" id="KW-1185">Reference proteome</keyword>
<dbReference type="OrthoDB" id="188741at2759"/>
<sequence length="389" mass="44800">MIHSLSHSIEAKVKENGELQQSWLRLQEELLSLTKRASELRDENQDTRLKINLLTRKRIQIDQTFSKEEALTRSLKKSLNALHTEMTRLNTLIHTEGKHGEAVRESTLNLQQEFRGKLQDAERASIQLEQRIADLQAEKERTLSDLLYAERQILLWEKKIQLAKETQAALDPDVGAAEMKEMKAEIYRMQLKHASLLKLQQKMVADMERNITRHETITSRSINQQQRSDAKSQAQSSLRRAIDEMGKKLRQTLSDVDEVEGQLNTVRAAVMEMEEQLQATERAFAELGEAAEASRRAIADRQLLRRLCMHGTLIHQRQARRYNEFALQKYVPLFRDAEKRSLERGVVGQRVQEVCALLTEVDQQYGSSFQVTLAPLHAFAAEHLTTKSK</sequence>
<evidence type="ECO:0000256" key="1">
    <source>
        <dbReference type="SAM" id="Coils"/>
    </source>
</evidence>
<keyword evidence="1" id="KW-0175">Coiled coil</keyword>
<feature type="coiled-coil region" evidence="1">
    <location>
        <begin position="256"/>
        <end position="290"/>
    </location>
</feature>
<feature type="compositionally biased region" description="Polar residues" evidence="2">
    <location>
        <begin position="218"/>
        <end position="235"/>
    </location>
</feature>
<dbReference type="EMBL" id="ML014121">
    <property type="protein sequence ID" value="RKP03553.1"/>
    <property type="molecule type" value="Genomic_DNA"/>
</dbReference>
<dbReference type="InterPro" id="IPR037386">
    <property type="entry name" value="CCDC40"/>
</dbReference>
<evidence type="ECO:0000256" key="2">
    <source>
        <dbReference type="SAM" id="MobiDB-lite"/>
    </source>
</evidence>
<reference evidence="4" key="1">
    <citation type="journal article" date="2018" name="Nat. Microbiol.">
        <title>Leveraging single-cell genomics to expand the fungal tree of life.</title>
        <authorList>
            <person name="Ahrendt S.R."/>
            <person name="Quandt C.A."/>
            <person name="Ciobanu D."/>
            <person name="Clum A."/>
            <person name="Salamov A."/>
            <person name="Andreopoulos B."/>
            <person name="Cheng J.F."/>
            <person name="Woyke T."/>
            <person name="Pelin A."/>
            <person name="Henrissat B."/>
            <person name="Reynolds N.K."/>
            <person name="Benny G.L."/>
            <person name="Smith M.E."/>
            <person name="James T.Y."/>
            <person name="Grigoriev I.V."/>
        </authorList>
    </citation>
    <scope>NUCLEOTIDE SEQUENCE [LARGE SCALE GENOMIC DNA]</scope>
    <source>
        <strain evidence="4">ATCC 52028</strain>
    </source>
</reference>
<name>A0A4P9XDK7_9FUNG</name>
<dbReference type="Proteomes" id="UP000274922">
    <property type="component" value="Unassembled WGS sequence"/>
</dbReference>